<accession>A0AA96DKL2</accession>
<keyword evidence="1" id="KW-0540">Nuclease</keyword>
<protein>
    <submittedName>
        <fullName evidence="1">SinI family restriction endonuclease</fullName>
        <ecNumber evidence="1">3.1.21.-</ecNumber>
    </submittedName>
</protein>
<gene>
    <name evidence="1" type="ORF">RMQ68_01915</name>
</gene>
<organism evidence="1">
    <name type="scientific">Arcobacter sp. AZ-2023</name>
    <dbReference type="NCBI Taxonomy" id="3074453"/>
    <lineage>
        <taxon>Bacteria</taxon>
        <taxon>Pseudomonadati</taxon>
        <taxon>Campylobacterota</taxon>
        <taxon>Epsilonproteobacteria</taxon>
        <taxon>Campylobacterales</taxon>
        <taxon>Arcobacteraceae</taxon>
        <taxon>Arcobacter</taxon>
    </lineage>
</organism>
<dbReference type="AlphaFoldDB" id="A0AA96DKL2"/>
<dbReference type="GO" id="GO:0009036">
    <property type="term" value="F:type II site-specific deoxyribonuclease activity"/>
    <property type="evidence" value="ECO:0007669"/>
    <property type="project" value="InterPro"/>
</dbReference>
<dbReference type="GO" id="GO:0003677">
    <property type="term" value="F:DNA binding"/>
    <property type="evidence" value="ECO:0007669"/>
    <property type="project" value="InterPro"/>
</dbReference>
<evidence type="ECO:0000313" key="1">
    <source>
        <dbReference type="EMBL" id="WNL30171.1"/>
    </source>
</evidence>
<dbReference type="EC" id="3.1.21.-" evidence="1"/>
<dbReference type="GO" id="GO:0009307">
    <property type="term" value="P:DNA restriction-modification system"/>
    <property type="evidence" value="ECO:0007669"/>
    <property type="project" value="InterPro"/>
</dbReference>
<dbReference type="EMBL" id="CP134854">
    <property type="protein sequence ID" value="WNL30171.1"/>
    <property type="molecule type" value="Genomic_DNA"/>
</dbReference>
<name>A0AA96DKL2_9BACT</name>
<dbReference type="InterPro" id="IPR019070">
    <property type="entry name" value="Restrct_endonuc_II_SinI"/>
</dbReference>
<keyword evidence="1" id="KW-0255">Endonuclease</keyword>
<proteinExistence type="predicted"/>
<keyword evidence="1" id="KW-0378">Hydrolase</keyword>
<reference evidence="1" key="1">
    <citation type="submission" date="2023-09" db="EMBL/GenBank/DDBJ databases">
        <title>Arcobacter tbilisiensis sp. nov. isolated from chicken meat in Tbilisi, Georgia.</title>
        <authorList>
            <person name="Matthias R."/>
            <person name="Zautner A.E."/>
        </authorList>
    </citation>
    <scope>NUCLEOTIDE SEQUENCE</scope>
    <source>
        <strain evidence="1">LEO 52</strain>
    </source>
</reference>
<sequence length="237" mass="27369">MSFSREKAKEIAKKCCKNKDEKSLIESFVEISSFLNEFPDALSWKGTKKPSLDSEEGLKIIAETYFKGYRKSDFPPEPSTIPDEMVSIIMKTAYGYSLKAVERIKLEHQHSMCAENCVGNLLERYIDSVLRKSDWCWCCGDFVKAIDFIGKDGNGKWQVLQIKNRDNTENSSSKAVRDNTIIQKWYRSYSKDIAKGRESFTRWDKLPTLMQGYGLCEDDFKAFVIKYLKGKKPKKVK</sequence>
<dbReference type="Pfam" id="PF09570">
    <property type="entry name" value="RE_SinI"/>
    <property type="match status" value="1"/>
</dbReference>